<dbReference type="Proteomes" id="UP000197003">
    <property type="component" value="Chromosome"/>
</dbReference>
<gene>
    <name evidence="7" type="ORF">B9G79_11340</name>
</gene>
<protein>
    <submittedName>
        <fullName evidence="7">Lipid A biosynthesis lauroyl acyltransferase</fullName>
    </submittedName>
</protein>
<dbReference type="GO" id="GO:0016746">
    <property type="term" value="F:acyltransferase activity"/>
    <property type="evidence" value="ECO:0007669"/>
    <property type="project" value="UniProtKB-KW"/>
</dbReference>
<keyword evidence="3" id="KW-0997">Cell inner membrane</keyword>
<reference evidence="7 8" key="1">
    <citation type="submission" date="2017-04" db="EMBL/GenBank/DDBJ databases">
        <title>Whole genome sequence of Bdellovibrio bacteriovorus strain SSB218315.</title>
        <authorList>
            <person name="Oyedara O."/>
            <person name="Rodriguez-Perez M.A."/>
        </authorList>
    </citation>
    <scope>NUCLEOTIDE SEQUENCE [LARGE SCALE GENOMIC DNA]</scope>
    <source>
        <strain evidence="7 8">SSB218315</strain>
    </source>
</reference>
<dbReference type="InterPro" id="IPR004960">
    <property type="entry name" value="LipA_acyltrans"/>
</dbReference>
<dbReference type="GO" id="GO:0005886">
    <property type="term" value="C:plasma membrane"/>
    <property type="evidence" value="ECO:0007669"/>
    <property type="project" value="UniProtKB-SubCell"/>
</dbReference>
<dbReference type="CDD" id="cd07984">
    <property type="entry name" value="LPLAT_LABLAT-like"/>
    <property type="match status" value="1"/>
</dbReference>
<evidence type="ECO:0000256" key="6">
    <source>
        <dbReference type="ARBA" id="ARBA00023315"/>
    </source>
</evidence>
<evidence type="ECO:0000256" key="1">
    <source>
        <dbReference type="ARBA" id="ARBA00004533"/>
    </source>
</evidence>
<keyword evidence="5" id="KW-0472">Membrane</keyword>
<evidence type="ECO:0000256" key="3">
    <source>
        <dbReference type="ARBA" id="ARBA00022519"/>
    </source>
</evidence>
<dbReference type="PANTHER" id="PTHR30606">
    <property type="entry name" value="LIPID A BIOSYNTHESIS LAUROYL ACYLTRANSFERASE"/>
    <property type="match status" value="1"/>
</dbReference>
<keyword evidence="2" id="KW-1003">Cell membrane</keyword>
<evidence type="ECO:0000256" key="4">
    <source>
        <dbReference type="ARBA" id="ARBA00022679"/>
    </source>
</evidence>
<keyword evidence="6 7" id="KW-0012">Acyltransferase</keyword>
<name>A0A1Z3N9G6_BDEBC</name>
<dbReference type="EMBL" id="CP020946">
    <property type="protein sequence ID" value="ASD64118.1"/>
    <property type="molecule type" value="Genomic_DNA"/>
</dbReference>
<dbReference type="RefSeq" id="WP_088565602.1">
    <property type="nucleotide sequence ID" value="NZ_CP020946.1"/>
</dbReference>
<sequence length="294" mass="34174">MRLLLKFFVNLMVFFSSLVPRRWLRKSGSWVGFLWFDVFGFRKKIVLDNLKLAFPEWTDKQRKAVGRESVYQLGYNFAEFFFIPSVTPEWITKNVVFHGWEHVENARAAGKGMFFLTLHLGNGDLACNTIVLNGQSVNLITKRFKTKWFDDLWFSIRGAKGVQYIDAHAPNNAFEILKALKKNSAVVFVLDQFMGRPFGIETSFFGKKTGTAYGLALFVQKTKAPVLPIYTYEGEDKKLHVVVEPAMDTASCVTDDKDQTTLNLTQSYCDKLEEIVRKHPEQWMWVHRRWKDFR</sequence>
<dbReference type="GO" id="GO:0009247">
    <property type="term" value="P:glycolipid biosynthetic process"/>
    <property type="evidence" value="ECO:0007669"/>
    <property type="project" value="UniProtKB-ARBA"/>
</dbReference>
<evidence type="ECO:0000256" key="2">
    <source>
        <dbReference type="ARBA" id="ARBA00022475"/>
    </source>
</evidence>
<dbReference type="AlphaFoldDB" id="A0A1Z3N9G6"/>
<evidence type="ECO:0000256" key="5">
    <source>
        <dbReference type="ARBA" id="ARBA00023136"/>
    </source>
</evidence>
<proteinExistence type="predicted"/>
<dbReference type="OrthoDB" id="5291349at2"/>
<evidence type="ECO:0000313" key="7">
    <source>
        <dbReference type="EMBL" id="ASD64118.1"/>
    </source>
</evidence>
<dbReference type="PIRSF" id="PIRSF026649">
    <property type="entry name" value="MsbB"/>
    <property type="match status" value="1"/>
</dbReference>
<comment type="subcellular location">
    <subcellularLocation>
        <location evidence="1">Cell inner membrane</location>
    </subcellularLocation>
</comment>
<dbReference type="PANTHER" id="PTHR30606:SF10">
    <property type="entry name" value="PHOSPHATIDYLINOSITOL MANNOSIDE ACYLTRANSFERASE"/>
    <property type="match status" value="1"/>
</dbReference>
<evidence type="ECO:0000313" key="8">
    <source>
        <dbReference type="Proteomes" id="UP000197003"/>
    </source>
</evidence>
<dbReference type="Pfam" id="PF03279">
    <property type="entry name" value="Lip_A_acyltrans"/>
    <property type="match status" value="1"/>
</dbReference>
<keyword evidence="4 7" id="KW-0808">Transferase</keyword>
<accession>A0A1Z3N9G6</accession>
<organism evidence="7 8">
    <name type="scientific">Bdellovibrio bacteriovorus</name>
    <dbReference type="NCBI Taxonomy" id="959"/>
    <lineage>
        <taxon>Bacteria</taxon>
        <taxon>Pseudomonadati</taxon>
        <taxon>Bdellovibrionota</taxon>
        <taxon>Bdellovibrionia</taxon>
        <taxon>Bdellovibrionales</taxon>
        <taxon>Pseudobdellovibrionaceae</taxon>
        <taxon>Bdellovibrio</taxon>
    </lineage>
</organism>